<reference evidence="1" key="1">
    <citation type="submission" date="2023-03" db="EMBL/GenBank/DDBJ databases">
        <title>Complete genome of Cladonia borealis.</title>
        <authorList>
            <person name="Park H."/>
        </authorList>
    </citation>
    <scope>NUCLEOTIDE SEQUENCE</scope>
    <source>
        <strain evidence="1">ANT050790</strain>
    </source>
</reference>
<dbReference type="PANTHER" id="PTHR38797:SF4">
    <property type="entry name" value="NUCLEAR PORE COMPLEX PROTEIN NUP85"/>
    <property type="match status" value="1"/>
</dbReference>
<dbReference type="PANTHER" id="PTHR38797">
    <property type="entry name" value="NUCLEAR PORE COMPLEX PROTEIN NUP85-RELATED"/>
    <property type="match status" value="1"/>
</dbReference>
<organism evidence="1 2">
    <name type="scientific">Cladonia borealis</name>
    <dbReference type="NCBI Taxonomy" id="184061"/>
    <lineage>
        <taxon>Eukaryota</taxon>
        <taxon>Fungi</taxon>
        <taxon>Dikarya</taxon>
        <taxon>Ascomycota</taxon>
        <taxon>Pezizomycotina</taxon>
        <taxon>Lecanoromycetes</taxon>
        <taxon>OSLEUM clade</taxon>
        <taxon>Lecanoromycetidae</taxon>
        <taxon>Lecanorales</taxon>
        <taxon>Lecanorineae</taxon>
        <taxon>Cladoniaceae</taxon>
        <taxon>Cladonia</taxon>
    </lineage>
</organism>
<dbReference type="InterPro" id="IPR053204">
    <property type="entry name" value="Oxopyrrolidines_Biosynth-assoc"/>
</dbReference>
<sequence length="290" mass="32160">MSVDSWADTARRYDYRQRTEHQIAIDTIVTLLKGHIDAKSAADTIASNYEPLLKQGLNPSPVATLWDVICDAARVLGNRKEIAARLIGLLNSISALKDVTDDHGNAITPPGSSVGVYWRDLPELTMVFRESGMDIEPMEYFKEGGSWDDQAVPLLNATTFAAMYLVDGHKPIGMPFHAEVSLMQGIEVPCDTPEQQRFANMYVPPAATWILLAGASIYQLCKTDYNRKDGAPGSTPNNVEWLWGKGRGYSLERWNFWRGRFSDLARTQNLSDEIKNIASQAASAMEKCGS</sequence>
<protein>
    <submittedName>
        <fullName evidence="1">Uncharacterized protein</fullName>
    </submittedName>
</protein>
<gene>
    <name evidence="1" type="ORF">JMJ35_006938</name>
</gene>
<dbReference type="AlphaFoldDB" id="A0AA39U8L7"/>
<keyword evidence="2" id="KW-1185">Reference proteome</keyword>
<accession>A0AA39U8L7</accession>
<evidence type="ECO:0000313" key="1">
    <source>
        <dbReference type="EMBL" id="KAK0510506.1"/>
    </source>
</evidence>
<evidence type="ECO:0000313" key="2">
    <source>
        <dbReference type="Proteomes" id="UP001166286"/>
    </source>
</evidence>
<dbReference type="EMBL" id="JAFEKC020000015">
    <property type="protein sequence ID" value="KAK0510506.1"/>
    <property type="molecule type" value="Genomic_DNA"/>
</dbReference>
<proteinExistence type="predicted"/>
<comment type="caution">
    <text evidence="1">The sequence shown here is derived from an EMBL/GenBank/DDBJ whole genome shotgun (WGS) entry which is preliminary data.</text>
</comment>
<dbReference type="InterPro" id="IPR022085">
    <property type="entry name" value="OpdG"/>
</dbReference>
<dbReference type="Pfam" id="PF12311">
    <property type="entry name" value="DUF3632"/>
    <property type="match status" value="1"/>
</dbReference>
<dbReference type="Proteomes" id="UP001166286">
    <property type="component" value="Unassembled WGS sequence"/>
</dbReference>
<name>A0AA39U8L7_9LECA</name>